<feature type="region of interest" description="Disordered" evidence="7">
    <location>
        <begin position="236"/>
        <end position="272"/>
    </location>
</feature>
<comment type="subcellular location">
    <subcellularLocation>
        <location evidence="1">Membrane</location>
        <topology evidence="1">Multi-pass membrane protein</topology>
    </subcellularLocation>
</comment>
<feature type="transmembrane region" description="Helical" evidence="8">
    <location>
        <begin position="143"/>
        <end position="164"/>
    </location>
</feature>
<dbReference type="Proteomes" id="UP001352852">
    <property type="component" value="Unassembled WGS sequence"/>
</dbReference>
<evidence type="ECO:0000256" key="8">
    <source>
        <dbReference type="SAM" id="Phobius"/>
    </source>
</evidence>
<feature type="compositionally biased region" description="Low complexity" evidence="7">
    <location>
        <begin position="403"/>
        <end position="415"/>
    </location>
</feature>
<protein>
    <submittedName>
        <fullName evidence="9">Adhesion G protein-coupled receptor A3</fullName>
    </submittedName>
</protein>
<dbReference type="InterPro" id="IPR051963">
    <property type="entry name" value="Adhesion_GPCR_A"/>
</dbReference>
<keyword evidence="4 8" id="KW-1133">Transmembrane helix</keyword>
<comment type="caution">
    <text evidence="9">The sequence shown here is derived from an EMBL/GenBank/DDBJ whole genome shotgun (WGS) entry which is preliminary data.</text>
</comment>
<organism evidence="9 10">
    <name type="scientific">Characodon lateralis</name>
    <dbReference type="NCBI Taxonomy" id="208331"/>
    <lineage>
        <taxon>Eukaryota</taxon>
        <taxon>Metazoa</taxon>
        <taxon>Chordata</taxon>
        <taxon>Craniata</taxon>
        <taxon>Vertebrata</taxon>
        <taxon>Euteleostomi</taxon>
        <taxon>Actinopterygii</taxon>
        <taxon>Neopterygii</taxon>
        <taxon>Teleostei</taxon>
        <taxon>Neoteleostei</taxon>
        <taxon>Acanthomorphata</taxon>
        <taxon>Ovalentaria</taxon>
        <taxon>Atherinomorphae</taxon>
        <taxon>Cyprinodontiformes</taxon>
        <taxon>Goodeidae</taxon>
        <taxon>Characodon</taxon>
    </lineage>
</organism>
<evidence type="ECO:0000256" key="2">
    <source>
        <dbReference type="ARBA" id="ARBA00007343"/>
    </source>
</evidence>
<feature type="compositionally biased region" description="Basic and acidic residues" evidence="7">
    <location>
        <begin position="78"/>
        <end position="87"/>
    </location>
</feature>
<accession>A0ABU7E3V1</accession>
<feature type="region of interest" description="Disordered" evidence="7">
    <location>
        <begin position="325"/>
        <end position="349"/>
    </location>
</feature>
<evidence type="ECO:0000256" key="4">
    <source>
        <dbReference type="ARBA" id="ARBA00022989"/>
    </source>
</evidence>
<proteinExistence type="inferred from homology"/>
<evidence type="ECO:0000313" key="9">
    <source>
        <dbReference type="EMBL" id="MED6281929.1"/>
    </source>
</evidence>
<dbReference type="PANTHER" id="PTHR45930">
    <property type="entry name" value="G-PROTEIN COUPLED RECEPTOR 124-LIKE PROTEIN"/>
    <property type="match status" value="1"/>
</dbReference>
<feature type="compositionally biased region" description="Low complexity" evidence="7">
    <location>
        <begin position="458"/>
        <end position="471"/>
    </location>
</feature>
<keyword evidence="5 8" id="KW-0472">Membrane</keyword>
<evidence type="ECO:0000256" key="1">
    <source>
        <dbReference type="ARBA" id="ARBA00004141"/>
    </source>
</evidence>
<evidence type="ECO:0000313" key="10">
    <source>
        <dbReference type="Proteomes" id="UP001352852"/>
    </source>
</evidence>
<feature type="transmembrane region" description="Helical" evidence="8">
    <location>
        <begin position="45"/>
        <end position="67"/>
    </location>
</feature>
<sequence length="512" mass="55224">MLRFYLIGGGIPIIVCGITAAANVKNYGSQRYAPYCWMAWEPSIGAFYGPAGFIIFVDCMYFLSILLQLRRHPERRYELKESSEEQQHLASVSSEAGPEGPSSNSNPLTVQPQPNEASSSVASAPQAVALSALENEHTFSAQLIGAVGALGLYSVLWVFGAMAVSQDHPFDMAFTCLFGLTALALGAFMVAHHCVNRQDMRRFWLQVFCSRRRAYSAQEEVLLPQTGIAVMSTVTSDNKADGDSTKCGQSSADSSYTNRSAPSVRNSGNGSKLTNLHAEAAQCKAASAPVTANGTAVLDNSLTEHSLDNEIKMHVAPVEVQFHPLSNISDPTANGSTSRHQKNRARAHRASRLTVLREYAYDVPTSVEGSVQSAPNRRHHYYDMAARNSRRAAYMAYRERHQSQLQQDSSDSASLPRRSRFSEKGSGAQLGNGTAVSIEAEQAVPSGSPAASKDAVRQPGSSEPESQSSKSYGLNLVPQNGGTLKQNGQAVPLTNCDGACIKTGLWKHETTV</sequence>
<keyword evidence="3 8" id="KW-0812">Transmembrane</keyword>
<keyword evidence="10" id="KW-1185">Reference proteome</keyword>
<feature type="compositionally biased region" description="Basic residues" evidence="7">
    <location>
        <begin position="339"/>
        <end position="349"/>
    </location>
</feature>
<feature type="compositionally biased region" description="Polar residues" evidence="7">
    <location>
        <begin position="101"/>
        <end position="116"/>
    </location>
</feature>
<evidence type="ECO:0000256" key="5">
    <source>
        <dbReference type="ARBA" id="ARBA00023136"/>
    </source>
</evidence>
<feature type="region of interest" description="Disordered" evidence="7">
    <location>
        <begin position="398"/>
        <end position="483"/>
    </location>
</feature>
<comment type="similarity">
    <text evidence="2">Belongs to the G-protein coupled receptor 2 family. Adhesion G-protein coupled receptor (ADGR) subfamily.</text>
</comment>
<feature type="compositionally biased region" description="Polar residues" evidence="7">
    <location>
        <begin position="325"/>
        <end position="338"/>
    </location>
</feature>
<feature type="transmembrane region" description="Helical" evidence="8">
    <location>
        <begin position="170"/>
        <end position="191"/>
    </location>
</feature>
<evidence type="ECO:0000256" key="3">
    <source>
        <dbReference type="ARBA" id="ARBA00022692"/>
    </source>
</evidence>
<evidence type="ECO:0000256" key="6">
    <source>
        <dbReference type="ARBA" id="ARBA00023170"/>
    </source>
</evidence>
<dbReference type="Gene3D" id="1.20.1070.10">
    <property type="entry name" value="Rhodopsin 7-helix transmembrane proteins"/>
    <property type="match status" value="1"/>
</dbReference>
<dbReference type="InterPro" id="IPR000832">
    <property type="entry name" value="GPCR_2_secretin-like"/>
</dbReference>
<gene>
    <name evidence="9" type="primary">ADGRA3_3</name>
    <name evidence="9" type="ORF">CHARACLAT_026840</name>
</gene>
<evidence type="ECO:0000256" key="7">
    <source>
        <dbReference type="SAM" id="MobiDB-lite"/>
    </source>
</evidence>
<feature type="compositionally biased region" description="Polar residues" evidence="7">
    <location>
        <begin position="246"/>
        <end position="272"/>
    </location>
</feature>
<feature type="region of interest" description="Disordered" evidence="7">
    <location>
        <begin position="78"/>
        <end position="118"/>
    </location>
</feature>
<dbReference type="EMBL" id="JAHUTJ010044281">
    <property type="protein sequence ID" value="MED6281929.1"/>
    <property type="molecule type" value="Genomic_DNA"/>
</dbReference>
<keyword evidence="6 9" id="KW-0675">Receptor</keyword>
<reference evidence="9 10" key="1">
    <citation type="submission" date="2021-06" db="EMBL/GenBank/DDBJ databases">
        <authorList>
            <person name="Palmer J.M."/>
        </authorList>
    </citation>
    <scope>NUCLEOTIDE SEQUENCE [LARGE SCALE GENOMIC DNA]</scope>
    <source>
        <strain evidence="9 10">CL_MEX2019</strain>
        <tissue evidence="9">Muscle</tissue>
    </source>
</reference>
<dbReference type="PANTHER" id="PTHR45930:SF2">
    <property type="entry name" value="ADHESION G PROTEIN-COUPLED RECEPTOR A3"/>
    <property type="match status" value="1"/>
</dbReference>
<dbReference type="Pfam" id="PF00002">
    <property type="entry name" value="7tm_2"/>
    <property type="match status" value="1"/>
</dbReference>
<name>A0ABU7E3V1_9TELE</name>